<dbReference type="Gene3D" id="3.40.50.620">
    <property type="entry name" value="HUPs"/>
    <property type="match status" value="2"/>
</dbReference>
<keyword evidence="2" id="KW-0547">Nucleotide-binding</keyword>
<evidence type="ECO:0000313" key="5">
    <source>
        <dbReference type="EMBL" id="SQI30765.1"/>
    </source>
</evidence>
<dbReference type="InterPro" id="IPR014729">
    <property type="entry name" value="Rossmann-like_a/b/a_fold"/>
</dbReference>
<evidence type="ECO:0000256" key="1">
    <source>
        <dbReference type="ARBA" id="ARBA00008791"/>
    </source>
</evidence>
<accession>A0A2X4WUT5</accession>
<dbReference type="SUPFAM" id="SSF52402">
    <property type="entry name" value="Adenine nucleotide alpha hydrolases-like"/>
    <property type="match status" value="2"/>
</dbReference>
<dbReference type="KEGG" id="rcr:NCTC10994_01725"/>
<dbReference type="PANTHER" id="PTHR46268:SF27">
    <property type="entry name" value="UNIVERSAL STRESS PROTEIN RV2623"/>
    <property type="match status" value="1"/>
</dbReference>
<protein>
    <submittedName>
        <fullName evidence="5">Universal stress protein</fullName>
    </submittedName>
</protein>
<name>A0A2X4WUT5_9NOCA</name>
<organism evidence="5 6">
    <name type="scientific">Rhodococcus coprophilus</name>
    <dbReference type="NCBI Taxonomy" id="38310"/>
    <lineage>
        <taxon>Bacteria</taxon>
        <taxon>Bacillati</taxon>
        <taxon>Actinomycetota</taxon>
        <taxon>Actinomycetes</taxon>
        <taxon>Mycobacteriales</taxon>
        <taxon>Nocardiaceae</taxon>
        <taxon>Rhodococcus</taxon>
    </lineage>
</organism>
<dbReference type="Proteomes" id="UP000249091">
    <property type="component" value="Chromosome 1"/>
</dbReference>
<keyword evidence="3" id="KW-0067">ATP-binding</keyword>
<gene>
    <name evidence="5" type="ORF">NCTC10994_01725</name>
</gene>
<dbReference type="GO" id="GO:0005524">
    <property type="term" value="F:ATP binding"/>
    <property type="evidence" value="ECO:0007669"/>
    <property type="project" value="UniProtKB-KW"/>
</dbReference>
<dbReference type="Pfam" id="PF00582">
    <property type="entry name" value="Usp"/>
    <property type="match status" value="2"/>
</dbReference>
<evidence type="ECO:0000256" key="2">
    <source>
        <dbReference type="ARBA" id="ARBA00022741"/>
    </source>
</evidence>
<dbReference type="InterPro" id="IPR006015">
    <property type="entry name" value="Universal_stress_UspA"/>
</dbReference>
<evidence type="ECO:0000259" key="4">
    <source>
        <dbReference type="Pfam" id="PF00582"/>
    </source>
</evidence>
<dbReference type="EMBL" id="LS483468">
    <property type="protein sequence ID" value="SQI30765.1"/>
    <property type="molecule type" value="Genomic_DNA"/>
</dbReference>
<evidence type="ECO:0000256" key="3">
    <source>
        <dbReference type="ARBA" id="ARBA00022840"/>
    </source>
</evidence>
<proteinExistence type="inferred from homology"/>
<dbReference type="STRING" id="1219011.GCA_001895045_02818"/>
<feature type="domain" description="UspA" evidence="4">
    <location>
        <begin position="2"/>
        <end position="144"/>
    </location>
</feature>
<dbReference type="PRINTS" id="PR01438">
    <property type="entry name" value="UNVRSLSTRESS"/>
</dbReference>
<feature type="domain" description="UspA" evidence="4">
    <location>
        <begin position="154"/>
        <end position="291"/>
    </location>
</feature>
<evidence type="ECO:0000313" key="6">
    <source>
        <dbReference type="Proteomes" id="UP000249091"/>
    </source>
</evidence>
<dbReference type="AlphaFoldDB" id="A0A2X4WUT5"/>
<reference evidence="5 6" key="1">
    <citation type="submission" date="2018-06" db="EMBL/GenBank/DDBJ databases">
        <authorList>
            <consortium name="Pathogen Informatics"/>
            <person name="Doyle S."/>
        </authorList>
    </citation>
    <scope>NUCLEOTIDE SEQUENCE [LARGE SCALE GENOMIC DNA]</scope>
    <source>
        <strain evidence="5 6">NCTC10994</strain>
    </source>
</reference>
<dbReference type="PANTHER" id="PTHR46268">
    <property type="entry name" value="STRESS RESPONSE PROTEIN NHAX"/>
    <property type="match status" value="1"/>
</dbReference>
<dbReference type="InterPro" id="IPR006016">
    <property type="entry name" value="UspA"/>
</dbReference>
<comment type="similarity">
    <text evidence="1">Belongs to the universal stress protein A family.</text>
</comment>
<sequence>MTVGVDGSPPSEGAVRWAATTAAGRGLTLHLVHAVDFSPASLLTPTPSSELPFFRPSEAFEWAEEDANALLTAAAETARAAAPDVHITTDIALTGSAKWLVELSHRSAMVVLGATGSTRLGELLVGSTPVAVVGHSACPVVVVRGAAPPVPDDRPVVVGVDGSALSEMAVEAAFEEASWRGVDLVAVHVWTDMRPGDVEASPHWFDPVAFEESEQALVSECLAGFGDRFPDVTVHRKTYVDGPRAHLKAWSEKAQLVVVGSRGRGGFAGLLMGSTSNTLLREAACPVMVVRPEAS</sequence>
<keyword evidence="6" id="KW-1185">Reference proteome</keyword>